<feature type="chain" id="PRO_5046463147" description="Secreted protein" evidence="1">
    <location>
        <begin position="22"/>
        <end position="84"/>
    </location>
</feature>
<comment type="caution">
    <text evidence="2">The sequence shown here is derived from an EMBL/GenBank/DDBJ whole genome shotgun (WGS) entry which is preliminary data.</text>
</comment>
<sequence>MRARMHCTHEMLCLLLSLTSCSFQAQKKAFSCTDYTVTHPSIHSSVGLAFMYPHYFYRKSPSPPLMTRTFRQARLYKENGQCTP</sequence>
<reference evidence="2 3" key="1">
    <citation type="journal article" date="2024" name="Commun. Biol.">
        <title>Comparative genomic analysis of thermophilic fungi reveals convergent evolutionary adaptations and gene losses.</title>
        <authorList>
            <person name="Steindorff A.S."/>
            <person name="Aguilar-Pontes M.V."/>
            <person name="Robinson A.J."/>
            <person name="Andreopoulos B."/>
            <person name="LaButti K."/>
            <person name="Kuo A."/>
            <person name="Mondo S."/>
            <person name="Riley R."/>
            <person name="Otillar R."/>
            <person name="Haridas S."/>
            <person name="Lipzen A."/>
            <person name="Grimwood J."/>
            <person name="Schmutz J."/>
            <person name="Clum A."/>
            <person name="Reid I.D."/>
            <person name="Moisan M.C."/>
            <person name="Butler G."/>
            <person name="Nguyen T.T.M."/>
            <person name="Dewar K."/>
            <person name="Conant G."/>
            <person name="Drula E."/>
            <person name="Henrissat B."/>
            <person name="Hansel C."/>
            <person name="Singer S."/>
            <person name="Hutchinson M.I."/>
            <person name="de Vries R.P."/>
            <person name="Natvig D.O."/>
            <person name="Powell A.J."/>
            <person name="Tsang A."/>
            <person name="Grigoriev I.V."/>
        </authorList>
    </citation>
    <scope>NUCLEOTIDE SEQUENCE [LARGE SCALE GENOMIC DNA]</scope>
    <source>
        <strain evidence="2 3">CBS 494.80</strain>
    </source>
</reference>
<keyword evidence="1" id="KW-0732">Signal</keyword>
<organism evidence="2 3">
    <name type="scientific">Oculimacula yallundae</name>
    <dbReference type="NCBI Taxonomy" id="86028"/>
    <lineage>
        <taxon>Eukaryota</taxon>
        <taxon>Fungi</taxon>
        <taxon>Dikarya</taxon>
        <taxon>Ascomycota</taxon>
        <taxon>Pezizomycotina</taxon>
        <taxon>Leotiomycetes</taxon>
        <taxon>Helotiales</taxon>
        <taxon>Ploettnerulaceae</taxon>
        <taxon>Oculimacula</taxon>
    </lineage>
</organism>
<evidence type="ECO:0000256" key="1">
    <source>
        <dbReference type="SAM" id="SignalP"/>
    </source>
</evidence>
<dbReference type="Proteomes" id="UP001595075">
    <property type="component" value="Unassembled WGS sequence"/>
</dbReference>
<keyword evidence="3" id="KW-1185">Reference proteome</keyword>
<evidence type="ECO:0000313" key="3">
    <source>
        <dbReference type="Proteomes" id="UP001595075"/>
    </source>
</evidence>
<evidence type="ECO:0008006" key="4">
    <source>
        <dbReference type="Google" id="ProtNLM"/>
    </source>
</evidence>
<dbReference type="PROSITE" id="PS51257">
    <property type="entry name" value="PROKAR_LIPOPROTEIN"/>
    <property type="match status" value="1"/>
</dbReference>
<feature type="signal peptide" evidence="1">
    <location>
        <begin position="1"/>
        <end position="21"/>
    </location>
</feature>
<evidence type="ECO:0000313" key="2">
    <source>
        <dbReference type="EMBL" id="KAL2067364.1"/>
    </source>
</evidence>
<proteinExistence type="predicted"/>
<protein>
    <recommendedName>
        <fullName evidence="4">Secreted protein</fullName>
    </recommendedName>
</protein>
<name>A0ABR4CBT6_9HELO</name>
<gene>
    <name evidence="2" type="ORF">VTL71DRAFT_1789</name>
</gene>
<dbReference type="EMBL" id="JAZHXI010000010">
    <property type="protein sequence ID" value="KAL2067364.1"/>
    <property type="molecule type" value="Genomic_DNA"/>
</dbReference>
<accession>A0ABR4CBT6</accession>